<feature type="compositionally biased region" description="Acidic residues" evidence="14">
    <location>
        <begin position="284"/>
        <end position="302"/>
    </location>
</feature>
<feature type="compositionally biased region" description="Basic and acidic residues" evidence="14">
    <location>
        <begin position="1167"/>
        <end position="1179"/>
    </location>
</feature>
<proteinExistence type="inferred from homology"/>
<dbReference type="InterPro" id="IPR036859">
    <property type="entry name" value="CAP-Gly_dom_sf"/>
</dbReference>
<dbReference type="GO" id="GO:0000132">
    <property type="term" value="P:establishment of mitotic spindle orientation"/>
    <property type="evidence" value="ECO:0007669"/>
    <property type="project" value="TreeGrafter"/>
</dbReference>
<gene>
    <name evidence="16" type="ORF">FH972_023412</name>
</gene>
<dbReference type="Gene3D" id="2.30.30.190">
    <property type="entry name" value="CAP Gly-rich-like domain"/>
    <property type="match status" value="1"/>
</dbReference>
<dbReference type="InterPro" id="IPR000938">
    <property type="entry name" value="CAP-Gly_domain"/>
</dbReference>
<evidence type="ECO:0000256" key="11">
    <source>
        <dbReference type="ARBA" id="ARBA00023212"/>
    </source>
</evidence>
<accession>A0A5N6KV50</accession>
<dbReference type="GO" id="GO:0005874">
    <property type="term" value="C:microtubule"/>
    <property type="evidence" value="ECO:0007669"/>
    <property type="project" value="UniProtKB-KW"/>
</dbReference>
<feature type="compositionally biased region" description="Basic and acidic residues" evidence="14">
    <location>
        <begin position="336"/>
        <end position="347"/>
    </location>
</feature>
<evidence type="ECO:0000313" key="16">
    <source>
        <dbReference type="EMBL" id="KAB8346370.1"/>
    </source>
</evidence>
<dbReference type="SUPFAM" id="SSF74924">
    <property type="entry name" value="Cap-Gly domain"/>
    <property type="match status" value="1"/>
</dbReference>
<evidence type="ECO:0000256" key="13">
    <source>
        <dbReference type="SAM" id="Coils"/>
    </source>
</evidence>
<keyword evidence="9" id="KW-0243">Dynein</keyword>
<protein>
    <recommendedName>
        <fullName evidence="15">CAP-Gly domain-containing protein</fullName>
    </recommendedName>
</protein>
<feature type="compositionally biased region" description="Low complexity" evidence="14">
    <location>
        <begin position="151"/>
        <end position="217"/>
    </location>
</feature>
<feature type="compositionally biased region" description="Basic and acidic residues" evidence="14">
    <location>
        <begin position="418"/>
        <end position="441"/>
    </location>
</feature>
<dbReference type="GO" id="GO:0051286">
    <property type="term" value="C:cell tip"/>
    <property type="evidence" value="ECO:0007669"/>
    <property type="project" value="TreeGrafter"/>
</dbReference>
<reference evidence="16 17" key="1">
    <citation type="submission" date="2019-06" db="EMBL/GenBank/DDBJ databases">
        <title>A chromosomal-level reference genome of Carpinus fangiana (Coryloideae, Betulaceae).</title>
        <authorList>
            <person name="Yang X."/>
            <person name="Wang Z."/>
            <person name="Zhang L."/>
            <person name="Hao G."/>
            <person name="Liu J."/>
            <person name="Yang Y."/>
        </authorList>
    </citation>
    <scope>NUCLEOTIDE SEQUENCE [LARGE SCALE GENOMIC DNA]</scope>
    <source>
        <strain evidence="16">Cfa_2016G</strain>
        <tissue evidence="16">Leaf</tissue>
    </source>
</reference>
<feature type="compositionally biased region" description="Low complexity" evidence="14">
    <location>
        <begin position="408"/>
        <end position="417"/>
    </location>
</feature>
<feature type="region of interest" description="Disordered" evidence="14">
    <location>
        <begin position="408"/>
        <end position="443"/>
    </location>
</feature>
<keyword evidence="7" id="KW-0493">Microtubule</keyword>
<evidence type="ECO:0000256" key="9">
    <source>
        <dbReference type="ARBA" id="ARBA00023017"/>
    </source>
</evidence>
<dbReference type="InterPro" id="IPR022157">
    <property type="entry name" value="Dynactin"/>
</dbReference>
<comment type="similarity">
    <text evidence="4">Belongs to the dynactin 150 kDa subunit family.</text>
</comment>
<dbReference type="Pfam" id="PF12455">
    <property type="entry name" value="Dynactin"/>
    <property type="match status" value="1"/>
</dbReference>
<evidence type="ECO:0000256" key="10">
    <source>
        <dbReference type="ARBA" id="ARBA00023054"/>
    </source>
</evidence>
<dbReference type="Pfam" id="PF01302">
    <property type="entry name" value="CAP_GLY"/>
    <property type="match status" value="1"/>
</dbReference>
<evidence type="ECO:0000256" key="7">
    <source>
        <dbReference type="ARBA" id="ARBA00022701"/>
    </source>
</evidence>
<dbReference type="GO" id="GO:0005814">
    <property type="term" value="C:centriole"/>
    <property type="evidence" value="ECO:0007669"/>
    <property type="project" value="UniProtKB-SubCell"/>
</dbReference>
<evidence type="ECO:0000313" key="17">
    <source>
        <dbReference type="Proteomes" id="UP000327013"/>
    </source>
</evidence>
<evidence type="ECO:0000256" key="2">
    <source>
        <dbReference type="ARBA" id="ARBA00004186"/>
    </source>
</evidence>
<evidence type="ECO:0000256" key="12">
    <source>
        <dbReference type="ARBA" id="ARBA00023306"/>
    </source>
</evidence>
<dbReference type="GO" id="GO:0051301">
    <property type="term" value="P:cell division"/>
    <property type="evidence" value="ECO:0007669"/>
    <property type="project" value="UniProtKB-KW"/>
</dbReference>
<feature type="coiled-coil region" evidence="13">
    <location>
        <begin position="529"/>
        <end position="628"/>
    </location>
</feature>
<evidence type="ECO:0000256" key="6">
    <source>
        <dbReference type="ARBA" id="ARBA00022618"/>
    </source>
</evidence>
<feature type="domain" description="CAP-Gly" evidence="15">
    <location>
        <begin position="27"/>
        <end position="69"/>
    </location>
</feature>
<evidence type="ECO:0000256" key="1">
    <source>
        <dbReference type="ARBA" id="ARBA00004114"/>
    </source>
</evidence>
<dbReference type="GO" id="GO:0030286">
    <property type="term" value="C:dynein complex"/>
    <property type="evidence" value="ECO:0007669"/>
    <property type="project" value="UniProtKB-KW"/>
</dbReference>
<evidence type="ECO:0000256" key="5">
    <source>
        <dbReference type="ARBA" id="ARBA00022490"/>
    </source>
</evidence>
<comment type="subcellular location">
    <subcellularLocation>
        <location evidence="3">Cytoplasm</location>
        <location evidence="3">Cell cortex</location>
    </subcellularLocation>
    <subcellularLocation>
        <location evidence="1">Cytoplasm</location>
        <location evidence="1">Cytoskeleton</location>
        <location evidence="1">Microtubule organizing center</location>
        <location evidence="1">Centrosome</location>
        <location evidence="1">Centriole</location>
    </subcellularLocation>
    <subcellularLocation>
        <location evidence="2">Cytoplasm</location>
        <location evidence="2">Cytoskeleton</location>
        <location evidence="2">Spindle</location>
    </subcellularLocation>
</comment>
<keyword evidence="6" id="KW-0132">Cell division</keyword>
<evidence type="ECO:0000259" key="15">
    <source>
        <dbReference type="PROSITE" id="PS50245"/>
    </source>
</evidence>
<evidence type="ECO:0000256" key="4">
    <source>
        <dbReference type="ARBA" id="ARBA00011010"/>
    </source>
</evidence>
<organism evidence="16 17">
    <name type="scientific">Carpinus fangiana</name>
    <dbReference type="NCBI Taxonomy" id="176857"/>
    <lineage>
        <taxon>Eukaryota</taxon>
        <taxon>Viridiplantae</taxon>
        <taxon>Streptophyta</taxon>
        <taxon>Embryophyta</taxon>
        <taxon>Tracheophyta</taxon>
        <taxon>Spermatophyta</taxon>
        <taxon>Magnoliopsida</taxon>
        <taxon>eudicotyledons</taxon>
        <taxon>Gunneridae</taxon>
        <taxon>Pentapetalae</taxon>
        <taxon>rosids</taxon>
        <taxon>fabids</taxon>
        <taxon>Fagales</taxon>
        <taxon>Betulaceae</taxon>
        <taxon>Carpinus</taxon>
    </lineage>
</organism>
<keyword evidence="8" id="KW-0498">Mitosis</keyword>
<dbReference type="PROSITE" id="PS50245">
    <property type="entry name" value="CAP_GLY_2"/>
    <property type="match status" value="1"/>
</dbReference>
<keyword evidence="17" id="KW-1185">Reference proteome</keyword>
<keyword evidence="10 13" id="KW-0175">Coiled coil</keyword>
<dbReference type="OrthoDB" id="5273213at2759"/>
<dbReference type="PANTHER" id="PTHR18916:SF6">
    <property type="entry name" value="DYNACTIN SUBUNIT 1"/>
    <property type="match status" value="1"/>
</dbReference>
<dbReference type="SMART" id="SM01052">
    <property type="entry name" value="CAP_GLY"/>
    <property type="match status" value="1"/>
</dbReference>
<feature type="region of interest" description="Disordered" evidence="14">
    <location>
        <begin position="81"/>
        <end position="348"/>
    </location>
</feature>
<dbReference type="EMBL" id="VIBQ01000013">
    <property type="protein sequence ID" value="KAB8346370.1"/>
    <property type="molecule type" value="Genomic_DNA"/>
</dbReference>
<feature type="coiled-coil region" evidence="13">
    <location>
        <begin position="1107"/>
        <end position="1151"/>
    </location>
</feature>
<feature type="compositionally biased region" description="Low complexity" evidence="14">
    <location>
        <begin position="246"/>
        <end position="267"/>
    </location>
</feature>
<evidence type="ECO:0000256" key="3">
    <source>
        <dbReference type="ARBA" id="ARBA00004544"/>
    </source>
</evidence>
<dbReference type="Proteomes" id="UP000327013">
    <property type="component" value="Unassembled WGS sequence"/>
</dbReference>
<keyword evidence="5" id="KW-0963">Cytoplasm</keyword>
<evidence type="ECO:0000256" key="8">
    <source>
        <dbReference type="ARBA" id="ARBA00022776"/>
    </source>
</evidence>
<sequence>MSDLKAYVVGQLIELKDGRTATVRFTGQTSFAAGDWIGVELDDASGKNDGSVQGQRFFDCEQGHGMFLRPTGVGRIIEQPATKPKPTAKPSAPSTTAKARTAAGRPSISSAVSRPGGVDPAAKRRETMNAASPTPVRNPPPSHSRTPSKLASRPSTASATPRTTTTTTRSTATSRNPATPSTARTTATNSRTSLAADTRTTSTSSSATPSARQAAPRQSLVSRAGQPLNARAPVSHAPATSVASRTSSISTASPKKPSAPAVVPRPAAHARKENSQASVRSSDLDENPPEHDGDEESGEPEEDARTEKDGENLSSPQTDGNGADTISEAGTEQDAEERTVTRSERPVVKAPVRAAVSSRQIADLETKISLLEKTRNEDRDKLKSLEKMRDKIQTERDRFESIIQKLQTKYQPQQQEITELKKQLKEKEQKLSEAEDAHGGTDEDLEMAYLDKEMAEEMAETLKLEVDTIKQKLEELQLEVEVLREENEELGKDVSPEERKQTSWLHLERENDRMREAIIRLRDMSMDTEAELKESIAAQDEELQALRSLKDKHEEAQEKQKQTETVVEDLRAQLETALGAEEMIEELTERNMSLAEQMEDLKMNIKDLEDLRELNDELEHNHVEAEKQMLEELDFKDSILAEQQRRAMEQEQKIVEREYAITKFRELVTNLQSGIEEMRSSKQITEAEAEELNSRSRAMADLNMRLQTSAAKTQSNTVDLELRRLEAQEAVEHLSIVQMFLPDSFATERDSVLAYLRFKRVAAKARLLHASIKDKLSTATAAQGPDNVFTFCDILDKLIWISSMCDRLSNNISASSLDRFARYESALYELDPVERGLNAYIESFKRGDMKEENVSEELQRSVALLSHLSEVHIPEDDLEAYADDILVKAALIQSYLENTAASLSFVQTLIPDGEDQDGELDSLDLFKRQVDGLIGHSRSAKVVAGKAFAALTELKDRSMALGQGQSEEQFEQTQHAVQIITTMSRQLGMVIRKSLDLEPDADDVSPRSAIRTAISQFAATIGDSSDPVPAFTSKLQGASTQLSAILSLTSDLSIAVEFERPPPPWIQRSEELKSSKALSISAEEEIQRLRDSVHERATQLRIRDQTLEEQSVKIELLESRTRDANAKANRITELQRLLEDGKSREKQLEDAIDKKFHEIDSLVRERDRWRQEAHERKPSNEQNDAGDGDSRGSERAVATAREMDALRTEIEGLQGAVRYLRDDNARQSFAKIDMAWLAEPLPGAAKVPTEAERRHNDLRREGTDLCVMFIDAMANAQLIDLTSLPKNKLEWRPAKEKAAWRVAKQGEAWEEWLAHRDGFVAAAREELEGQAEGLIRGTTTLREAVAT</sequence>
<feature type="compositionally biased region" description="Low complexity" evidence="14">
    <location>
        <begin position="81"/>
        <end position="99"/>
    </location>
</feature>
<dbReference type="PANTHER" id="PTHR18916">
    <property type="entry name" value="DYNACTIN 1-RELATED MICROTUBULE-BINDING"/>
    <property type="match status" value="1"/>
</dbReference>
<dbReference type="GO" id="GO:0005819">
    <property type="term" value="C:spindle"/>
    <property type="evidence" value="ECO:0007669"/>
    <property type="project" value="UniProtKB-SubCell"/>
</dbReference>
<evidence type="ECO:0000256" key="14">
    <source>
        <dbReference type="SAM" id="MobiDB-lite"/>
    </source>
</evidence>
<feature type="region of interest" description="Disordered" evidence="14">
    <location>
        <begin position="1167"/>
        <end position="1198"/>
    </location>
</feature>
<name>A0A5N6KV50_9ROSI</name>
<keyword evidence="12" id="KW-0131">Cell cycle</keyword>
<keyword evidence="11" id="KW-0206">Cytoskeleton</keyword>
<comment type="caution">
    <text evidence="16">The sequence shown here is derived from an EMBL/GenBank/DDBJ whole genome shotgun (WGS) entry which is preliminary data.</text>
</comment>